<feature type="site" description="Important for catalytic activity, responsible for pKa modulation of the active site Glu and correct orientation of both the proton donor and substrate" evidence="6">
    <location>
        <position position="195"/>
    </location>
</feature>
<evidence type="ECO:0000313" key="9">
    <source>
        <dbReference type="EMBL" id="REF36626.1"/>
    </source>
</evidence>
<evidence type="ECO:0000256" key="5">
    <source>
        <dbReference type="PIRSR" id="PIRSR606710-1"/>
    </source>
</evidence>
<proteinExistence type="inferred from homology"/>
<dbReference type="EMBL" id="QTUC01000001">
    <property type="protein sequence ID" value="REF36626.1"/>
    <property type="molecule type" value="Genomic_DNA"/>
</dbReference>
<dbReference type="GO" id="GO:0004553">
    <property type="term" value="F:hydrolase activity, hydrolyzing O-glycosyl compounds"/>
    <property type="evidence" value="ECO:0007669"/>
    <property type="project" value="InterPro"/>
</dbReference>
<evidence type="ECO:0000256" key="4">
    <source>
        <dbReference type="ARBA" id="ARBA00023295"/>
    </source>
</evidence>
<organism evidence="9 10">
    <name type="scientific">Thermasporomyces composti</name>
    <dbReference type="NCBI Taxonomy" id="696763"/>
    <lineage>
        <taxon>Bacteria</taxon>
        <taxon>Bacillati</taxon>
        <taxon>Actinomycetota</taxon>
        <taxon>Actinomycetes</taxon>
        <taxon>Propionibacteriales</taxon>
        <taxon>Nocardioidaceae</taxon>
        <taxon>Thermasporomyces</taxon>
    </lineage>
</organism>
<dbReference type="Gene3D" id="2.60.120.560">
    <property type="entry name" value="Exo-inulinase, domain 1"/>
    <property type="match status" value="1"/>
</dbReference>
<keyword evidence="4" id="KW-0326">Glycosidase</keyword>
<keyword evidence="8" id="KW-0732">Signal</keyword>
<dbReference type="InterPro" id="IPR006710">
    <property type="entry name" value="Glyco_hydro_43"/>
</dbReference>
<dbReference type="PANTHER" id="PTHR43301">
    <property type="entry name" value="ARABINAN ENDO-1,5-ALPHA-L-ARABINOSIDASE"/>
    <property type="match status" value="1"/>
</dbReference>
<dbReference type="PANTHER" id="PTHR43301:SF3">
    <property type="entry name" value="ARABINAN ENDO-1,5-ALPHA-L-ARABINOSIDASE A-RELATED"/>
    <property type="match status" value="1"/>
</dbReference>
<evidence type="ECO:0000256" key="6">
    <source>
        <dbReference type="PIRSR" id="PIRSR606710-2"/>
    </source>
</evidence>
<accession>A0A3D9V5H6</accession>
<comment type="caution">
    <text evidence="9">The sequence shown here is derived from an EMBL/GenBank/DDBJ whole genome shotgun (WGS) entry which is preliminary data.</text>
</comment>
<keyword evidence="3 9" id="KW-0378">Hydrolase</keyword>
<dbReference type="Gene3D" id="2.60.120.200">
    <property type="match status" value="1"/>
</dbReference>
<dbReference type="OrthoDB" id="9801455at2"/>
<evidence type="ECO:0000256" key="8">
    <source>
        <dbReference type="SAM" id="SignalP"/>
    </source>
</evidence>
<sequence length="785" mass="84521">MRTSRRTHGLLVAGVLGAALVGANLAAPPTAAAPRPPATSEPSATSGPRATYTNHVTQGYSIDFPDPAVIRGKDGRWYAYATGGPFDEQGERSSSYKIAVSDDLVHWEDAGPVFPEGRRPTWAAPGTGFWAPDIRYLNGQYLLYFTVPDTTTSSQGFDPAIGVATAPTPAGPWTPSEEPLIPAKPLGDGYDTVIDPAMFTDTDGTHYLYYGGYGTGIWVVKLSPDGLRAVSEPVHVASSRYEGPNVVKRGRYYYLFASSANCCAGPTTGYTVFVGRSTSPLGPFVDRLGVPMLASRSGGTPVIAPNGNKWIGTGHHSALLDLSGEMYMAYHAIDRNDPWLDVQPGFTMRPMNIDRLDWIDGWPIVRAGLGASEDPQPAPITRGEVDDRFEDAWATERTFTAVTGTLTVEGPDDASDSGHYARLGGDATLAVTKVLGRPDVRVEADVRSERGSVGVAARVHGTDGVWAVIDAERRELVLEARKGASVWRRSAPLPAGYDVSAWHVVALEARGRTVTADVTDARLSDPWATVTLELPAALHRSGRAGLVATGGGEADNFSANRLYQPVTRTVPTPRVGPADPAYSDEFDDGLDGNWTWVREDTAATVEDGQLVWPTQTADLVGTGTPGLLLRSSMPDGDYAVETKLSIDLGEDTVRNYQQAGLIVYVNDDEFLRFDVVAVGPTRITEFGKETVLLDRRSWGGGLAGAPGETTWLRLVHTRHPTTNEHLFRAASSTDGKRWTWGLTWTLPADAEPRIGLVSHGSTPETTEQFGPAVARFDYFRVSPLR</sequence>
<evidence type="ECO:0000256" key="2">
    <source>
        <dbReference type="ARBA" id="ARBA00009865"/>
    </source>
</evidence>
<feature type="chain" id="PRO_5039010942" evidence="8">
    <location>
        <begin position="27"/>
        <end position="785"/>
    </location>
</feature>
<dbReference type="Pfam" id="PF04616">
    <property type="entry name" value="Glyco_hydro_43"/>
    <property type="match status" value="1"/>
</dbReference>
<dbReference type="SUPFAM" id="SSF49899">
    <property type="entry name" value="Concanavalin A-like lectins/glucanases"/>
    <property type="match status" value="1"/>
</dbReference>
<name>A0A3D9V5H6_THECX</name>
<dbReference type="Proteomes" id="UP000256485">
    <property type="component" value="Unassembled WGS sequence"/>
</dbReference>
<feature type="region of interest" description="Disordered" evidence="7">
    <location>
        <begin position="28"/>
        <end position="52"/>
    </location>
</feature>
<dbReference type="Gene3D" id="2.115.10.20">
    <property type="entry name" value="Glycosyl hydrolase domain, family 43"/>
    <property type="match status" value="1"/>
</dbReference>
<dbReference type="AlphaFoldDB" id="A0A3D9V5H6"/>
<evidence type="ECO:0000256" key="7">
    <source>
        <dbReference type="SAM" id="MobiDB-lite"/>
    </source>
</evidence>
<gene>
    <name evidence="9" type="ORF">DFJ64_2039</name>
</gene>
<dbReference type="InterPro" id="IPR050727">
    <property type="entry name" value="GH43_arabinanases"/>
</dbReference>
<evidence type="ECO:0000256" key="3">
    <source>
        <dbReference type="ARBA" id="ARBA00022801"/>
    </source>
</evidence>
<dbReference type="InterPro" id="IPR013320">
    <property type="entry name" value="ConA-like_dom_sf"/>
</dbReference>
<dbReference type="CDD" id="cd18616">
    <property type="entry name" value="GH43_ABN-like"/>
    <property type="match status" value="1"/>
</dbReference>
<feature type="active site" description="Proton donor" evidence="5">
    <location>
        <position position="242"/>
    </location>
</feature>
<evidence type="ECO:0000313" key="10">
    <source>
        <dbReference type="Proteomes" id="UP000256485"/>
    </source>
</evidence>
<comment type="pathway">
    <text evidence="1">Glycan metabolism; L-arabinan degradation.</text>
</comment>
<dbReference type="SUPFAM" id="SSF75005">
    <property type="entry name" value="Arabinanase/levansucrase/invertase"/>
    <property type="match status" value="1"/>
</dbReference>
<keyword evidence="10" id="KW-1185">Reference proteome</keyword>
<dbReference type="GO" id="GO:0005975">
    <property type="term" value="P:carbohydrate metabolic process"/>
    <property type="evidence" value="ECO:0007669"/>
    <property type="project" value="InterPro"/>
</dbReference>
<reference evidence="9 10" key="1">
    <citation type="submission" date="2018-08" db="EMBL/GenBank/DDBJ databases">
        <title>Sequencing the genomes of 1000 actinobacteria strains.</title>
        <authorList>
            <person name="Klenk H.-P."/>
        </authorList>
    </citation>
    <scope>NUCLEOTIDE SEQUENCE [LARGE SCALE GENOMIC DNA]</scope>
    <source>
        <strain evidence="9 10">DSM 22891</strain>
    </source>
</reference>
<evidence type="ECO:0000256" key="1">
    <source>
        <dbReference type="ARBA" id="ARBA00004834"/>
    </source>
</evidence>
<comment type="similarity">
    <text evidence="2">Belongs to the glycosyl hydrolase 43 family.</text>
</comment>
<dbReference type="InterPro" id="IPR023296">
    <property type="entry name" value="Glyco_hydro_beta-prop_sf"/>
</dbReference>
<dbReference type="RefSeq" id="WP_115850235.1">
    <property type="nucleotide sequence ID" value="NZ_QTUC01000001.1"/>
</dbReference>
<protein>
    <submittedName>
        <fullName evidence="9">Glycosyl hydrolase family 43</fullName>
    </submittedName>
</protein>
<feature type="active site" description="Proton acceptor" evidence="5">
    <location>
        <position position="66"/>
    </location>
</feature>
<feature type="signal peptide" evidence="8">
    <location>
        <begin position="1"/>
        <end position="26"/>
    </location>
</feature>